<dbReference type="HOGENOM" id="CLU_101185_0_0_1"/>
<reference evidence="1 2" key="1">
    <citation type="journal article" date="2013" name="Genome Biol.">
        <title>The genome sequence of the most widely cultivated cacao type and its use to identify candidate genes regulating pod color.</title>
        <authorList>
            <person name="Motamayor J.C."/>
            <person name="Mockaitis K."/>
            <person name="Schmutz J."/>
            <person name="Haiminen N."/>
            <person name="Iii D.L."/>
            <person name="Cornejo O."/>
            <person name="Findley S.D."/>
            <person name="Zheng P."/>
            <person name="Utro F."/>
            <person name="Royaert S."/>
            <person name="Saski C."/>
            <person name="Jenkins J."/>
            <person name="Podicheti R."/>
            <person name="Zhao M."/>
            <person name="Scheffler B.E."/>
            <person name="Stack J.C."/>
            <person name="Feltus F.A."/>
            <person name="Mustiga G.M."/>
            <person name="Amores F."/>
            <person name="Phillips W."/>
            <person name="Marelli J.P."/>
            <person name="May G.D."/>
            <person name="Shapiro H."/>
            <person name="Ma J."/>
            <person name="Bustamante C.D."/>
            <person name="Schnell R.J."/>
            <person name="Main D."/>
            <person name="Gilbert D."/>
            <person name="Parida L."/>
            <person name="Kuhn D.N."/>
        </authorList>
    </citation>
    <scope>NUCLEOTIDE SEQUENCE [LARGE SCALE GENOMIC DNA]</scope>
    <source>
        <strain evidence="2">cv. Matina 1-6</strain>
    </source>
</reference>
<organism evidence="1 2">
    <name type="scientific">Theobroma cacao</name>
    <name type="common">Cacao</name>
    <name type="synonym">Cocoa</name>
    <dbReference type="NCBI Taxonomy" id="3641"/>
    <lineage>
        <taxon>Eukaryota</taxon>
        <taxon>Viridiplantae</taxon>
        <taxon>Streptophyta</taxon>
        <taxon>Embryophyta</taxon>
        <taxon>Tracheophyta</taxon>
        <taxon>Spermatophyta</taxon>
        <taxon>Magnoliopsida</taxon>
        <taxon>eudicotyledons</taxon>
        <taxon>Gunneridae</taxon>
        <taxon>Pentapetalae</taxon>
        <taxon>rosids</taxon>
        <taxon>malvids</taxon>
        <taxon>Malvales</taxon>
        <taxon>Malvaceae</taxon>
        <taxon>Byttnerioideae</taxon>
        <taxon>Theobroma</taxon>
    </lineage>
</organism>
<proteinExistence type="predicted"/>
<protein>
    <submittedName>
        <fullName evidence="1">Uncharacterized protein</fullName>
    </submittedName>
</protein>
<keyword evidence="2" id="KW-1185">Reference proteome</keyword>
<dbReference type="EMBL" id="CM001886">
    <property type="protein sequence ID" value="EOY16500.1"/>
    <property type="molecule type" value="Genomic_DNA"/>
</dbReference>
<sequence>MQSSPTTVVGALSFSNDIVMVMSDDDAFNQMYDDCAEDDTSDWNDDDYIGGHDDCLREDRGLDNHISNCNYADGSTEHATTVVLEDVECNDLIYNNPIAGDNGIRSPDDNDQERNAVEKVYLDVHNGLCKYHLGKKVKNRFKHEDIVAIFTLVANSYREGDFNEHMNQLNQICKDGYDHLMKLFPKRWARAWSPVRCYKLMTLNIVKCINLCLRWARKMPITVLIECIRGMFQY</sequence>
<dbReference type="Gramene" id="EOY16500">
    <property type="protein sequence ID" value="EOY16500"/>
    <property type="gene ID" value="TCM_035290"/>
</dbReference>
<evidence type="ECO:0000313" key="2">
    <source>
        <dbReference type="Proteomes" id="UP000026915"/>
    </source>
</evidence>
<name>A0A061FGM7_THECC</name>
<dbReference type="InParanoid" id="A0A061FGM7"/>
<dbReference type="AlphaFoldDB" id="A0A061FGM7"/>
<gene>
    <name evidence="1" type="ORF">TCM_035290</name>
</gene>
<evidence type="ECO:0000313" key="1">
    <source>
        <dbReference type="EMBL" id="EOY16500.1"/>
    </source>
</evidence>
<accession>A0A061FGM7</accession>
<dbReference type="Proteomes" id="UP000026915">
    <property type="component" value="Chromosome 8"/>
</dbReference>